<evidence type="ECO:0000313" key="2">
    <source>
        <dbReference type="EMBL" id="BBG23147.1"/>
    </source>
</evidence>
<dbReference type="STRING" id="1294262.GCA_001316085_02544"/>
<sequence length="172" mass="19790">MKILFGNQKTLCDFIHLFNLLYQANSFYHENISFHVSSFQNAVLLCKRSLNYLKASKESFKEGLYDVSSTNCQISAELLIKSTYLLLGYSFPQTHNIRKLLSGLAELTLSEKIKDFVKNKRKDLNMVELNRFEGQYSLIDIDSETASDCLDTVENHLLPLMKSVWGDKWCGD</sequence>
<dbReference type="OrthoDB" id="39912at2157"/>
<protein>
    <recommendedName>
        <fullName evidence="1">HEPN domain-containing protein</fullName>
    </recommendedName>
</protein>
<evidence type="ECO:0000313" key="5">
    <source>
        <dbReference type="Proteomes" id="UP000325030"/>
    </source>
</evidence>
<proteinExistence type="predicted"/>
<reference evidence="3 4" key="2">
    <citation type="journal article" date="2020" name="Int. J. Syst. Evol. Microbiol.">
        <title>Sulfuracidifex tepidarius gen. nov., sp. nov. and transfer of Sulfolobus metallicus Huber and Stetter 1992 to the genus Sulfuracidifex as Sulfuracidifex metallicus comb. nov.</title>
        <authorList>
            <person name="Itoh T."/>
            <person name="Miura T."/>
            <person name="Sakai H.D."/>
            <person name="Kato S."/>
            <person name="Ohkuma M."/>
            <person name="Takashina T."/>
        </authorList>
    </citation>
    <scope>NUCLEOTIDE SEQUENCE</scope>
    <source>
        <strain evidence="2 4">IC-006</strain>
        <strain evidence="3">IC-007</strain>
    </source>
</reference>
<gene>
    <name evidence="2" type="ORF">IC006_0431</name>
    <name evidence="3" type="ORF">IC007_0401</name>
</gene>
<dbReference type="PROSITE" id="PS50910">
    <property type="entry name" value="HEPN"/>
    <property type="match status" value="1"/>
</dbReference>
<dbReference type="Pfam" id="PF05168">
    <property type="entry name" value="HEPN"/>
    <property type="match status" value="1"/>
</dbReference>
<evidence type="ECO:0000313" key="4">
    <source>
        <dbReference type="Proteomes" id="UP000322983"/>
    </source>
</evidence>
<evidence type="ECO:0000313" key="3">
    <source>
        <dbReference type="EMBL" id="BBG25896.1"/>
    </source>
</evidence>
<dbReference type="Gene3D" id="1.20.120.330">
    <property type="entry name" value="Nucleotidyltransferases domain 2"/>
    <property type="match status" value="1"/>
</dbReference>
<dbReference type="Proteomes" id="UP000322983">
    <property type="component" value="Chromosome"/>
</dbReference>
<dbReference type="EMBL" id="AP018929">
    <property type="protein sequence ID" value="BBG23147.1"/>
    <property type="molecule type" value="Genomic_DNA"/>
</dbReference>
<accession>A0A510E080</accession>
<dbReference type="AlphaFoldDB" id="A0A510E080"/>
<evidence type="ECO:0000259" key="1">
    <source>
        <dbReference type="PROSITE" id="PS50910"/>
    </source>
</evidence>
<name>A0A510E080_9CREN</name>
<dbReference type="SMART" id="SM00748">
    <property type="entry name" value="HEPN"/>
    <property type="match status" value="1"/>
</dbReference>
<dbReference type="SUPFAM" id="SSF81593">
    <property type="entry name" value="Nucleotidyltransferase substrate binding subunit/domain"/>
    <property type="match status" value="1"/>
</dbReference>
<reference evidence="5" key="1">
    <citation type="submission" date="2018-09" db="EMBL/GenBank/DDBJ databases">
        <title>Complete Genome Sequencing of Sulfolobus sp. JCM 16834.</title>
        <authorList>
            <person name="Kato S."/>
            <person name="Itoh T."/>
            <person name="Ohkuma M."/>
        </authorList>
    </citation>
    <scope>NUCLEOTIDE SEQUENCE [LARGE SCALE GENOMIC DNA]</scope>
    <source>
        <strain evidence="5">IC-007</strain>
    </source>
</reference>
<feature type="domain" description="HEPN" evidence="1">
    <location>
        <begin position="46"/>
        <end position="156"/>
    </location>
</feature>
<accession>A0A510DSP6</accession>
<dbReference type="KEGG" id="step:IC006_0431"/>
<organism evidence="3 5">
    <name type="scientific">Sulfuracidifex tepidarius</name>
    <dbReference type="NCBI Taxonomy" id="1294262"/>
    <lineage>
        <taxon>Archaea</taxon>
        <taxon>Thermoproteota</taxon>
        <taxon>Thermoprotei</taxon>
        <taxon>Sulfolobales</taxon>
        <taxon>Sulfolobaceae</taxon>
        <taxon>Sulfuracidifex</taxon>
    </lineage>
</organism>
<keyword evidence="4" id="KW-1185">Reference proteome</keyword>
<dbReference type="InterPro" id="IPR007842">
    <property type="entry name" value="HEPN_dom"/>
</dbReference>
<dbReference type="Proteomes" id="UP000325030">
    <property type="component" value="Chromosome"/>
</dbReference>
<dbReference type="EMBL" id="AP018930">
    <property type="protein sequence ID" value="BBG25896.1"/>
    <property type="molecule type" value="Genomic_DNA"/>
</dbReference>